<dbReference type="PANTHER" id="PTHR19278:SF9">
    <property type="entry name" value="URIDINE 5'-MONOPHOSPHATE SYNTHASE"/>
    <property type="match status" value="1"/>
</dbReference>
<dbReference type="OrthoDB" id="9802134at2"/>
<dbReference type="HAMAP" id="MF_01208">
    <property type="entry name" value="PyrE"/>
    <property type="match status" value="1"/>
</dbReference>
<dbReference type="UniPathway" id="UPA00070">
    <property type="reaction ID" value="UER00119"/>
</dbReference>
<dbReference type="InterPro" id="IPR023031">
    <property type="entry name" value="OPRT"/>
</dbReference>
<dbReference type="GO" id="GO:0004588">
    <property type="term" value="F:orotate phosphoribosyltransferase activity"/>
    <property type="evidence" value="ECO:0007669"/>
    <property type="project" value="UniProtKB-UniRule"/>
</dbReference>
<evidence type="ECO:0000259" key="7">
    <source>
        <dbReference type="Pfam" id="PF00156"/>
    </source>
</evidence>
<keyword evidence="6" id="KW-0460">Magnesium</keyword>
<dbReference type="RefSeq" id="WP_151668354.1">
    <property type="nucleotide sequence ID" value="NZ_WBVO01000013.1"/>
</dbReference>
<comment type="similarity">
    <text evidence="6">Belongs to the purine/pyrimidine phosphoribosyltransferase family. PyrE subfamily.</text>
</comment>
<dbReference type="InterPro" id="IPR029057">
    <property type="entry name" value="PRTase-like"/>
</dbReference>
<keyword evidence="5 6" id="KW-0665">Pyrimidine biosynthesis</keyword>
<name>A0A6N6RFL1_9FLAO</name>
<dbReference type="GO" id="GO:0000287">
    <property type="term" value="F:magnesium ion binding"/>
    <property type="evidence" value="ECO:0007669"/>
    <property type="project" value="UniProtKB-UniRule"/>
</dbReference>
<comment type="pathway">
    <text evidence="1 6">Pyrimidine metabolism; UMP biosynthesis via de novo pathway; UMP from orotate: step 1/2.</text>
</comment>
<evidence type="ECO:0000256" key="2">
    <source>
        <dbReference type="ARBA" id="ARBA00011971"/>
    </source>
</evidence>
<accession>A0A6N6RFL1</accession>
<evidence type="ECO:0000256" key="6">
    <source>
        <dbReference type="HAMAP-Rule" id="MF_01208"/>
    </source>
</evidence>
<keyword evidence="4 6" id="KW-0808">Transferase</keyword>
<comment type="subunit">
    <text evidence="6">Homodimer.</text>
</comment>
<feature type="binding site" evidence="6">
    <location>
        <position position="104"/>
    </location>
    <ligand>
        <name>5-phospho-alpha-D-ribose 1-diphosphate</name>
        <dbReference type="ChEBI" id="CHEBI:58017"/>
        <note>ligand shared between dimeric partners</note>
    </ligand>
</feature>
<dbReference type="InterPro" id="IPR000836">
    <property type="entry name" value="PRTase_dom"/>
</dbReference>
<feature type="domain" description="Phosphoribosyltransferase" evidence="7">
    <location>
        <begin position="54"/>
        <end position="156"/>
    </location>
</feature>
<dbReference type="CDD" id="cd06223">
    <property type="entry name" value="PRTases_typeI"/>
    <property type="match status" value="1"/>
</dbReference>
<organism evidence="8 9">
    <name type="scientific">Phaeocystidibacter luteus</name>
    <dbReference type="NCBI Taxonomy" id="911197"/>
    <lineage>
        <taxon>Bacteria</taxon>
        <taxon>Pseudomonadati</taxon>
        <taxon>Bacteroidota</taxon>
        <taxon>Flavobacteriia</taxon>
        <taxon>Flavobacteriales</taxon>
        <taxon>Phaeocystidibacteraceae</taxon>
        <taxon>Phaeocystidibacter</taxon>
    </lineage>
</organism>
<dbReference type="GO" id="GO:0019856">
    <property type="term" value="P:pyrimidine nucleobase biosynthetic process"/>
    <property type="evidence" value="ECO:0007669"/>
    <property type="project" value="TreeGrafter"/>
</dbReference>
<reference evidence="8 9" key="1">
    <citation type="submission" date="2019-09" db="EMBL/GenBank/DDBJ databases">
        <title>Genomes of family Cryomorphaceae.</title>
        <authorList>
            <person name="Bowman J.P."/>
        </authorList>
    </citation>
    <scope>NUCLEOTIDE SEQUENCE [LARGE SCALE GENOMIC DNA]</scope>
    <source>
        <strain evidence="8 9">LMG 25704</strain>
    </source>
</reference>
<proteinExistence type="inferred from homology"/>
<comment type="caution">
    <text evidence="8">The sequence shown here is derived from an EMBL/GenBank/DDBJ whole genome shotgun (WGS) entry which is preliminary data.</text>
</comment>
<evidence type="ECO:0000313" key="8">
    <source>
        <dbReference type="EMBL" id="KAB2806808.1"/>
    </source>
</evidence>
<comment type="cofactor">
    <cofactor evidence="6">
        <name>Mg(2+)</name>
        <dbReference type="ChEBI" id="CHEBI:18420"/>
    </cofactor>
</comment>
<gene>
    <name evidence="6" type="primary">pyrE</name>
    <name evidence="8" type="ORF">F8C67_13145</name>
</gene>
<evidence type="ECO:0000256" key="4">
    <source>
        <dbReference type="ARBA" id="ARBA00022679"/>
    </source>
</evidence>
<feature type="binding site" evidence="6">
    <location>
        <position position="100"/>
    </location>
    <ligand>
        <name>5-phospho-alpha-D-ribose 1-diphosphate</name>
        <dbReference type="ChEBI" id="CHEBI:58017"/>
        <note>ligand shared between dimeric partners</note>
    </ligand>
</feature>
<dbReference type="NCBIfam" id="TIGR00336">
    <property type="entry name" value="pyrE"/>
    <property type="match status" value="1"/>
</dbReference>
<comment type="catalytic activity">
    <reaction evidence="6">
        <text>orotidine 5'-phosphate + diphosphate = orotate + 5-phospho-alpha-D-ribose 1-diphosphate</text>
        <dbReference type="Rhea" id="RHEA:10380"/>
        <dbReference type="ChEBI" id="CHEBI:30839"/>
        <dbReference type="ChEBI" id="CHEBI:33019"/>
        <dbReference type="ChEBI" id="CHEBI:57538"/>
        <dbReference type="ChEBI" id="CHEBI:58017"/>
        <dbReference type="EC" id="2.4.2.10"/>
    </reaction>
</comment>
<feature type="binding site" evidence="6">
    <location>
        <position position="130"/>
    </location>
    <ligand>
        <name>orotate</name>
        <dbReference type="ChEBI" id="CHEBI:30839"/>
    </ligand>
</feature>
<dbReference type="InterPro" id="IPR004467">
    <property type="entry name" value="Or_phspho_trans_dom"/>
</dbReference>
<dbReference type="GO" id="GO:0044205">
    <property type="term" value="P:'de novo' UMP biosynthetic process"/>
    <property type="evidence" value="ECO:0007669"/>
    <property type="project" value="UniProtKB-UniRule"/>
</dbReference>
<sequence length="213" mass="23411">MVFNADTAEKTAEFLLQIKAIKLQPEQPFTWASGWNSPIYCDNRLSLSYPAIRNYIRSSMAELIEEHYPSADVIAGVATGAIAVGALVAEQLGLPFVYVRSKAKEHGRQNLIEGHLPEGANVVVIEDLVSTGMSSLQAVDALRDAGARVLGMGAIFTYGFDVSEEAFEKANCQLVTLSNYDHLILKAVEGGYVDKSQEMTLNKWRVNPSEWNK</sequence>
<evidence type="ECO:0000256" key="1">
    <source>
        <dbReference type="ARBA" id="ARBA00004889"/>
    </source>
</evidence>
<dbReference type="Proteomes" id="UP000468650">
    <property type="component" value="Unassembled WGS sequence"/>
</dbReference>
<dbReference type="AlphaFoldDB" id="A0A6N6RFL1"/>
<evidence type="ECO:0000256" key="5">
    <source>
        <dbReference type="ARBA" id="ARBA00022975"/>
    </source>
</evidence>
<feature type="binding site" evidence="6">
    <location>
        <position position="106"/>
    </location>
    <ligand>
        <name>5-phospho-alpha-D-ribose 1-diphosphate</name>
        <dbReference type="ChEBI" id="CHEBI:58017"/>
        <note>ligand shared between dimeric partners</note>
    </ligand>
</feature>
<protein>
    <recommendedName>
        <fullName evidence="2 6">Orotate phosphoribosyltransferase</fullName>
        <shortName evidence="6">OPRT</shortName>
        <shortName evidence="6">OPRTase</shortName>
        <ecNumber evidence="2 6">2.4.2.10</ecNumber>
    </recommendedName>
</protein>
<keyword evidence="9" id="KW-1185">Reference proteome</keyword>
<dbReference type="Pfam" id="PF00156">
    <property type="entry name" value="Pribosyltran"/>
    <property type="match status" value="1"/>
</dbReference>
<dbReference type="EMBL" id="WBVO01000013">
    <property type="protein sequence ID" value="KAB2806808.1"/>
    <property type="molecule type" value="Genomic_DNA"/>
</dbReference>
<evidence type="ECO:0000256" key="3">
    <source>
        <dbReference type="ARBA" id="ARBA00022676"/>
    </source>
</evidence>
<keyword evidence="3 6" id="KW-0328">Glycosyltransferase</keyword>
<dbReference type="PANTHER" id="PTHR19278">
    <property type="entry name" value="OROTATE PHOSPHORIBOSYLTRANSFERASE"/>
    <property type="match status" value="1"/>
</dbReference>
<comment type="caution">
    <text evidence="6">Lacks conserved residue(s) required for the propagation of feature annotation.</text>
</comment>
<dbReference type="SUPFAM" id="SSF53271">
    <property type="entry name" value="PRTase-like"/>
    <property type="match status" value="1"/>
</dbReference>
<evidence type="ECO:0000313" key="9">
    <source>
        <dbReference type="Proteomes" id="UP000468650"/>
    </source>
</evidence>
<comment type="function">
    <text evidence="6">Catalyzes the transfer of a ribosyl phosphate group from 5-phosphoribose 1-diphosphate to orotate, leading to the formation of orotidine monophosphate (OMP).</text>
</comment>
<dbReference type="Gene3D" id="3.40.50.2020">
    <property type="match status" value="1"/>
</dbReference>
<dbReference type="EC" id="2.4.2.10" evidence="2 6"/>
<feature type="binding site" description="in other chain" evidence="6">
    <location>
        <begin position="126"/>
        <end position="134"/>
    </location>
    <ligand>
        <name>5-phospho-alpha-D-ribose 1-diphosphate</name>
        <dbReference type="ChEBI" id="CHEBI:58017"/>
        <note>ligand shared between dimeric partners</note>
    </ligand>
</feature>